<evidence type="ECO:0000256" key="5">
    <source>
        <dbReference type="ARBA" id="ARBA00022989"/>
    </source>
</evidence>
<keyword evidence="11" id="KW-1185">Reference proteome</keyword>
<proteinExistence type="inferred from homology"/>
<dbReference type="InterPro" id="IPR017475">
    <property type="entry name" value="EPS_sugar_tfrase"/>
</dbReference>
<evidence type="ECO:0000256" key="1">
    <source>
        <dbReference type="ARBA" id="ARBA00004141"/>
    </source>
</evidence>
<feature type="transmembrane region" description="Helical" evidence="8">
    <location>
        <begin position="73"/>
        <end position="94"/>
    </location>
</feature>
<reference evidence="10 11" key="1">
    <citation type="submission" date="2020-03" db="EMBL/GenBank/DDBJ databases">
        <title>Genomic Encyclopedia of Type Strains, Phase IV (KMG-IV): sequencing the most valuable type-strain genomes for metagenomic binning, comparative biology and taxonomic classification.</title>
        <authorList>
            <person name="Goeker M."/>
        </authorList>
    </citation>
    <scope>NUCLEOTIDE SEQUENCE [LARGE SCALE GENOMIC DNA]</scope>
    <source>
        <strain evidence="10 11">DSM 19867</strain>
    </source>
</reference>
<comment type="similarity">
    <text evidence="2">Belongs to the bacterial sugar transferase family.</text>
</comment>
<dbReference type="InterPro" id="IPR017464">
    <property type="entry name" value="Sugar_tfrase_EpsB_2"/>
</dbReference>
<evidence type="ECO:0000256" key="8">
    <source>
        <dbReference type="SAM" id="Phobius"/>
    </source>
</evidence>
<evidence type="ECO:0000256" key="7">
    <source>
        <dbReference type="ARBA" id="ARBA00023169"/>
    </source>
</evidence>
<feature type="transmembrane region" description="Helical" evidence="8">
    <location>
        <begin position="315"/>
        <end position="338"/>
    </location>
</feature>
<comment type="subcellular location">
    <subcellularLocation>
        <location evidence="1">Membrane</location>
        <topology evidence="1">Multi-pass membrane protein</topology>
    </subcellularLocation>
</comment>
<evidence type="ECO:0000256" key="3">
    <source>
        <dbReference type="ARBA" id="ARBA00022679"/>
    </source>
</evidence>
<protein>
    <submittedName>
        <fullName evidence="10">Sugar transferase (PEP-CTERM system associated)</fullName>
    </submittedName>
</protein>
<dbReference type="NCBIfam" id="TIGR03025">
    <property type="entry name" value="EPS_sugtrans"/>
    <property type="match status" value="1"/>
</dbReference>
<keyword evidence="4 8" id="KW-0812">Transmembrane</keyword>
<name>A0A846MU25_9PROT</name>
<feature type="transmembrane region" description="Helical" evidence="8">
    <location>
        <begin position="144"/>
        <end position="167"/>
    </location>
</feature>
<accession>A0A846MU25</accession>
<sequence length="498" mass="56130">MQNTLELSQTQAATLARLPWVASTTPNYRLRRRFLPSSRTTLAGLDLVFMAGFMAALIYAVHARLGFATPVQTIAVILTMASLSMAFAYAAGCYRPDALVNFSTSITRLVVALAVSAALSMLIIHFALAQLFDALAFQSASRSLTIVLLGTGASLIAGMTTRPLFLAMARRHWFRRHILIIGTGIRAQHLRDLFRRSDRRLAELHFVTEDYLGGTPPMVGGEPVRPLPEVQSVAELEDQLHIDQVVVAVDDLNGLHFDHLLPWKANGVPVFDFNTFLERETGRVDLTWTASHWLVYSEGFRFGFLDRGLKRVLDITVSLGLLLLTLPTLVVIAFAILFEDFGPIFYRQERVSQNGKTFKIIKFRTMRVDAEKFGAQWASQNDPRVTRIGRFLRRSRIDEVPQLINVLLGEMSMVGPRPERPVFVDQLNAQIRLYHLRHSIKAGVTGWAQINYPYGASVEDAEKKLEYDLYYLKNFSVLRDLSIMLQTFRVLVFAQGSR</sequence>
<dbReference type="InterPro" id="IPR003362">
    <property type="entry name" value="Bact_transf"/>
</dbReference>
<dbReference type="GO" id="GO:0016020">
    <property type="term" value="C:membrane"/>
    <property type="evidence" value="ECO:0007669"/>
    <property type="project" value="UniProtKB-SubCell"/>
</dbReference>
<keyword evidence="5 8" id="KW-1133">Transmembrane helix</keyword>
<comment type="caution">
    <text evidence="10">The sequence shown here is derived from an EMBL/GenBank/DDBJ whole genome shotgun (WGS) entry which is preliminary data.</text>
</comment>
<dbReference type="GO" id="GO:0009242">
    <property type="term" value="P:colanic acid biosynthetic process"/>
    <property type="evidence" value="ECO:0007669"/>
    <property type="project" value="TreeGrafter"/>
</dbReference>
<feature type="transmembrane region" description="Helical" evidence="8">
    <location>
        <begin position="106"/>
        <end position="132"/>
    </location>
</feature>
<evidence type="ECO:0000256" key="4">
    <source>
        <dbReference type="ARBA" id="ARBA00022692"/>
    </source>
</evidence>
<evidence type="ECO:0000259" key="9">
    <source>
        <dbReference type="Pfam" id="PF02397"/>
    </source>
</evidence>
<evidence type="ECO:0000256" key="2">
    <source>
        <dbReference type="ARBA" id="ARBA00006464"/>
    </source>
</evidence>
<organism evidence="10 11">
    <name type="scientific">Rhizomicrobium palustre</name>
    <dbReference type="NCBI Taxonomy" id="189966"/>
    <lineage>
        <taxon>Bacteria</taxon>
        <taxon>Pseudomonadati</taxon>
        <taxon>Pseudomonadota</taxon>
        <taxon>Alphaproteobacteria</taxon>
        <taxon>Micropepsales</taxon>
        <taxon>Micropepsaceae</taxon>
        <taxon>Rhizomicrobium</taxon>
    </lineage>
</organism>
<evidence type="ECO:0000313" key="11">
    <source>
        <dbReference type="Proteomes" id="UP000570514"/>
    </source>
</evidence>
<dbReference type="EMBL" id="JAASRM010000001">
    <property type="protein sequence ID" value="NIK86711.1"/>
    <property type="molecule type" value="Genomic_DNA"/>
</dbReference>
<feature type="transmembrane region" description="Helical" evidence="8">
    <location>
        <begin position="41"/>
        <end position="61"/>
    </location>
</feature>
<keyword evidence="7" id="KW-0270">Exopolysaccharide synthesis</keyword>
<evidence type="ECO:0000313" key="10">
    <source>
        <dbReference type="EMBL" id="NIK86711.1"/>
    </source>
</evidence>
<feature type="domain" description="Bacterial sugar transferase" evidence="9">
    <location>
        <begin position="310"/>
        <end position="492"/>
    </location>
</feature>
<dbReference type="PANTHER" id="PTHR30576">
    <property type="entry name" value="COLANIC BIOSYNTHESIS UDP-GLUCOSE LIPID CARRIER TRANSFERASE"/>
    <property type="match status" value="1"/>
</dbReference>
<dbReference type="PANTHER" id="PTHR30576:SF21">
    <property type="entry name" value="UDP-GLUCOSE:UNDECAPRENYL-PHOSPHATE GLUCOSE-1-PHOSPHATE TRANSFERASE"/>
    <property type="match status" value="1"/>
</dbReference>
<gene>
    <name evidence="10" type="ORF">FHS83_000029</name>
</gene>
<keyword evidence="6 8" id="KW-0472">Membrane</keyword>
<dbReference type="GO" id="GO:0000271">
    <property type="term" value="P:polysaccharide biosynthetic process"/>
    <property type="evidence" value="ECO:0007669"/>
    <property type="project" value="UniProtKB-KW"/>
</dbReference>
<evidence type="ECO:0000256" key="6">
    <source>
        <dbReference type="ARBA" id="ARBA00023136"/>
    </source>
</evidence>
<dbReference type="GO" id="GO:0089702">
    <property type="term" value="F:undecaprenyl-phosphate glucose phosphotransferase activity"/>
    <property type="evidence" value="ECO:0007669"/>
    <property type="project" value="TreeGrafter"/>
</dbReference>
<dbReference type="RefSeq" id="WP_167079679.1">
    <property type="nucleotide sequence ID" value="NZ_BAAADC010000001.1"/>
</dbReference>
<dbReference type="Proteomes" id="UP000570514">
    <property type="component" value="Unassembled WGS sequence"/>
</dbReference>
<dbReference type="NCBIfam" id="TIGR03013">
    <property type="entry name" value="EpsB_2"/>
    <property type="match status" value="1"/>
</dbReference>
<dbReference type="Pfam" id="PF02397">
    <property type="entry name" value="Bac_transf"/>
    <property type="match status" value="1"/>
</dbReference>
<keyword evidence="3 10" id="KW-0808">Transferase</keyword>
<dbReference type="AlphaFoldDB" id="A0A846MU25"/>